<evidence type="ECO:0000313" key="5">
    <source>
        <dbReference type="Proteomes" id="UP001233271"/>
    </source>
</evidence>
<dbReference type="AlphaFoldDB" id="A0AA48L0L2"/>
<evidence type="ECO:0000313" key="4">
    <source>
        <dbReference type="EMBL" id="BEI88370.1"/>
    </source>
</evidence>
<proteinExistence type="predicted"/>
<keyword evidence="2" id="KW-0812">Transmembrane</keyword>
<protein>
    <recommendedName>
        <fullName evidence="3">Glycosyltransferase family 18 catalytic domain-containing protein</fullName>
    </recommendedName>
</protein>
<name>A0AA48L0L2_9TREE</name>
<dbReference type="Proteomes" id="UP001233271">
    <property type="component" value="Chromosome 1"/>
</dbReference>
<dbReference type="GO" id="GO:0030144">
    <property type="term" value="F:alpha-1,6-mannosylglycoprotein 6-beta-N-acetylglucosaminyltransferase activity"/>
    <property type="evidence" value="ECO:0007669"/>
    <property type="project" value="InterPro"/>
</dbReference>
<evidence type="ECO:0000256" key="2">
    <source>
        <dbReference type="SAM" id="Phobius"/>
    </source>
</evidence>
<evidence type="ECO:0000256" key="1">
    <source>
        <dbReference type="SAM" id="MobiDB-lite"/>
    </source>
</evidence>
<feature type="region of interest" description="Disordered" evidence="1">
    <location>
        <begin position="1"/>
        <end position="30"/>
    </location>
</feature>
<organism evidence="4 5">
    <name type="scientific">Cutaneotrichosporon cavernicola</name>
    <dbReference type="NCBI Taxonomy" id="279322"/>
    <lineage>
        <taxon>Eukaryota</taxon>
        <taxon>Fungi</taxon>
        <taxon>Dikarya</taxon>
        <taxon>Basidiomycota</taxon>
        <taxon>Agaricomycotina</taxon>
        <taxon>Tremellomycetes</taxon>
        <taxon>Trichosporonales</taxon>
        <taxon>Trichosporonaceae</taxon>
        <taxon>Cutaneotrichosporon</taxon>
    </lineage>
</organism>
<keyword evidence="2" id="KW-0472">Membrane</keyword>
<dbReference type="EMBL" id="AP028212">
    <property type="protein sequence ID" value="BEI88370.1"/>
    <property type="molecule type" value="Genomic_DNA"/>
</dbReference>
<reference evidence="4" key="1">
    <citation type="journal article" date="2023" name="BMC Genomics">
        <title>Chromosome-level genome assemblies of Cutaneotrichosporon spp. (Trichosporonales, Basidiomycota) reveal imbalanced evolution between nucleotide sequences and chromosome synteny.</title>
        <authorList>
            <person name="Kobayashi Y."/>
            <person name="Kayamori A."/>
            <person name="Aoki K."/>
            <person name="Shiwa Y."/>
            <person name="Matsutani M."/>
            <person name="Fujita N."/>
            <person name="Sugita T."/>
            <person name="Iwasaki W."/>
            <person name="Tanaka N."/>
            <person name="Takashima M."/>
        </authorList>
    </citation>
    <scope>NUCLEOTIDE SEQUENCE</scope>
    <source>
        <strain evidence="4">HIS019</strain>
    </source>
</reference>
<keyword evidence="5" id="KW-1185">Reference proteome</keyword>
<gene>
    <name evidence="4" type="ORF">CcaverHIS019_0110880</name>
</gene>
<dbReference type="GeneID" id="85492241"/>
<feature type="domain" description="Glycosyltransferase family 18 catalytic" evidence="3">
    <location>
        <begin position="265"/>
        <end position="493"/>
    </location>
</feature>
<dbReference type="InterPro" id="IPR026116">
    <property type="entry name" value="GT18_cat"/>
</dbReference>
<dbReference type="Pfam" id="PF15024">
    <property type="entry name" value="Glyco_transf_18"/>
    <property type="match status" value="1"/>
</dbReference>
<dbReference type="KEGG" id="ccac:CcaHIS019_0110880"/>
<feature type="transmembrane region" description="Helical" evidence="2">
    <location>
        <begin position="50"/>
        <end position="68"/>
    </location>
</feature>
<accession>A0AA48L0L2</accession>
<sequence length="533" mass="61458">MTRRRSSDCEQSAPLLGADAEHGPDRRQRRRPRTLFLPGLSRYLPRLGRWPLLIAIAALWFFAGVVFSKGPQELLGTTETYLTNPNLDASVRVRVLNSLLKERYPQASGEHAARQSNWDSLDRLASCLETHTCSENERKVLLLASFRFGRSEIGMNSGEEVWARSMISAFRHLNYTILFAWGSMETLLMYQNIPDMVTVVLWEGAERLRCLHRNETNYLELDRQERQFSTWQTGKHACAQSEDFPHGIPHWKSFQFHFWAHTNVALGGRWVLAPEDYDLWRPEKPGHTYIGYSIEKRCDKFPMFTNREHRALILAKKVEYFTKEKNLFHGLLGPARDGVTPVFNDMAQPVNFKLISTAGEAGDPIDEEEGIETVGRKDQGEWTEILARSKALVGIGDPALSPSPYYALCMGVPFINPVKRWDEKDPDNRNKWYTQQDALRYTKEPYVYHVHANDQDGLRDALQRAADNPIPRYIPPQMRFEAIVDRVREFVDTDWQAAAREVVAEQYNNSPQYQYLAMDEPAEFLRLGPKYVS</sequence>
<evidence type="ECO:0000259" key="3">
    <source>
        <dbReference type="Pfam" id="PF15024"/>
    </source>
</evidence>
<dbReference type="RefSeq" id="XP_060453636.1">
    <property type="nucleotide sequence ID" value="XM_060596665.1"/>
</dbReference>
<keyword evidence="2" id="KW-1133">Transmembrane helix</keyword>